<keyword evidence="4" id="KW-0808">Transferase</keyword>
<dbReference type="InterPro" id="IPR013655">
    <property type="entry name" value="PAS_fold_3"/>
</dbReference>
<feature type="domain" description="PAC" evidence="10">
    <location>
        <begin position="350"/>
        <end position="403"/>
    </location>
</feature>
<dbReference type="Gene3D" id="2.10.70.100">
    <property type="match status" value="1"/>
</dbReference>
<gene>
    <name evidence="11" type="ORF">N825_29785</name>
</gene>
<dbReference type="STRING" id="1385369.N825_29785"/>
<dbReference type="Pfam" id="PF08447">
    <property type="entry name" value="PAS_3"/>
    <property type="match status" value="2"/>
</dbReference>
<dbReference type="InterPro" id="IPR001610">
    <property type="entry name" value="PAC"/>
</dbReference>
<dbReference type="FunFam" id="3.30.450.20:FF:000099">
    <property type="entry name" value="Sensory box sensor histidine kinase"/>
    <property type="match status" value="1"/>
</dbReference>
<evidence type="ECO:0000256" key="5">
    <source>
        <dbReference type="ARBA" id="ARBA00022777"/>
    </source>
</evidence>
<dbReference type="InterPro" id="IPR013656">
    <property type="entry name" value="PAS_4"/>
</dbReference>
<dbReference type="PROSITE" id="PS50112">
    <property type="entry name" value="PAS"/>
    <property type="match status" value="2"/>
</dbReference>
<dbReference type="InterPro" id="IPR000014">
    <property type="entry name" value="PAS"/>
</dbReference>
<dbReference type="InterPro" id="IPR000700">
    <property type="entry name" value="PAS-assoc_C"/>
</dbReference>
<keyword evidence="3 6" id="KW-0597">Phosphoprotein</keyword>
<evidence type="ECO:0000313" key="12">
    <source>
        <dbReference type="Proteomes" id="UP000019486"/>
    </source>
</evidence>
<feature type="domain" description="PAS" evidence="9">
    <location>
        <begin position="274"/>
        <end position="345"/>
    </location>
</feature>
<dbReference type="PANTHER" id="PTHR43304">
    <property type="entry name" value="PHYTOCHROME-LIKE PROTEIN CPH1"/>
    <property type="match status" value="1"/>
</dbReference>
<dbReference type="Proteomes" id="UP000019486">
    <property type="component" value="Unassembled WGS sequence"/>
</dbReference>
<dbReference type="SMART" id="SM00086">
    <property type="entry name" value="PAC"/>
    <property type="match status" value="3"/>
</dbReference>
<dbReference type="NCBIfam" id="TIGR00229">
    <property type="entry name" value="sensory_box"/>
    <property type="match status" value="3"/>
</dbReference>
<evidence type="ECO:0000259" key="9">
    <source>
        <dbReference type="PROSITE" id="PS50112"/>
    </source>
</evidence>
<dbReference type="SMART" id="SM00388">
    <property type="entry name" value="HisKA"/>
    <property type="match status" value="1"/>
</dbReference>
<dbReference type="InterPro" id="IPR003594">
    <property type="entry name" value="HATPase_dom"/>
</dbReference>
<comment type="caution">
    <text evidence="11">The sequence shown here is derived from an EMBL/GenBank/DDBJ whole genome shotgun (WGS) entry which is preliminary data.</text>
</comment>
<dbReference type="SUPFAM" id="SSF55785">
    <property type="entry name" value="PYP-like sensor domain (PAS domain)"/>
    <property type="match status" value="4"/>
</dbReference>
<evidence type="ECO:0000256" key="4">
    <source>
        <dbReference type="ARBA" id="ARBA00022679"/>
    </source>
</evidence>
<dbReference type="SMART" id="SM00448">
    <property type="entry name" value="REC"/>
    <property type="match status" value="1"/>
</dbReference>
<dbReference type="OrthoDB" id="9796100at2"/>
<organism evidence="11 12">
    <name type="scientific">Skermanella stibiiresistens SB22</name>
    <dbReference type="NCBI Taxonomy" id="1385369"/>
    <lineage>
        <taxon>Bacteria</taxon>
        <taxon>Pseudomonadati</taxon>
        <taxon>Pseudomonadota</taxon>
        <taxon>Alphaproteobacteria</taxon>
        <taxon>Rhodospirillales</taxon>
        <taxon>Azospirillaceae</taxon>
        <taxon>Skermanella</taxon>
    </lineage>
</organism>
<dbReference type="Pfam" id="PF08448">
    <property type="entry name" value="PAS_4"/>
    <property type="match status" value="2"/>
</dbReference>
<dbReference type="PROSITE" id="PS50109">
    <property type="entry name" value="HIS_KIN"/>
    <property type="match status" value="1"/>
</dbReference>
<feature type="domain" description="PAS" evidence="9">
    <location>
        <begin position="148"/>
        <end position="219"/>
    </location>
</feature>
<dbReference type="PANTHER" id="PTHR43304:SF1">
    <property type="entry name" value="PAC DOMAIN-CONTAINING PROTEIN"/>
    <property type="match status" value="1"/>
</dbReference>
<comment type="catalytic activity">
    <reaction evidence="1">
        <text>ATP + protein L-histidine = ADP + protein N-phospho-L-histidine.</text>
        <dbReference type="EC" id="2.7.13.3"/>
    </reaction>
</comment>
<dbReference type="Pfam" id="PF00512">
    <property type="entry name" value="HisKA"/>
    <property type="match status" value="1"/>
</dbReference>
<keyword evidence="5" id="KW-0418">Kinase</keyword>
<dbReference type="PRINTS" id="PR00344">
    <property type="entry name" value="BCTRLSENSOR"/>
</dbReference>
<dbReference type="InterPro" id="IPR036890">
    <property type="entry name" value="HATPase_C_sf"/>
</dbReference>
<dbReference type="EMBL" id="AVFL01000051">
    <property type="protein sequence ID" value="EWY36146.1"/>
    <property type="molecule type" value="Genomic_DNA"/>
</dbReference>
<dbReference type="SUPFAM" id="SSF47384">
    <property type="entry name" value="Homodimeric domain of signal transducing histidine kinase"/>
    <property type="match status" value="1"/>
</dbReference>
<reference evidence="11 12" key="1">
    <citation type="submission" date="2013-08" db="EMBL/GenBank/DDBJ databases">
        <title>The genome sequence of Skermanella stibiiresistens.</title>
        <authorList>
            <person name="Zhu W."/>
            <person name="Wang G."/>
        </authorList>
    </citation>
    <scope>NUCLEOTIDE SEQUENCE [LARGE SCALE GENOMIC DNA]</scope>
    <source>
        <strain evidence="11 12">SB22</strain>
    </source>
</reference>
<dbReference type="Gene3D" id="3.30.450.20">
    <property type="entry name" value="PAS domain"/>
    <property type="match status" value="4"/>
</dbReference>
<feature type="domain" description="Response regulatory" evidence="8">
    <location>
        <begin position="813"/>
        <end position="929"/>
    </location>
</feature>
<dbReference type="GO" id="GO:0000155">
    <property type="term" value="F:phosphorelay sensor kinase activity"/>
    <property type="evidence" value="ECO:0007669"/>
    <property type="project" value="InterPro"/>
</dbReference>
<dbReference type="AlphaFoldDB" id="W9GU33"/>
<dbReference type="InterPro" id="IPR004358">
    <property type="entry name" value="Sig_transdc_His_kin-like_C"/>
</dbReference>
<keyword evidence="12" id="KW-1185">Reference proteome</keyword>
<dbReference type="PROSITE" id="PS50113">
    <property type="entry name" value="PAC"/>
    <property type="match status" value="2"/>
</dbReference>
<dbReference type="InterPro" id="IPR003661">
    <property type="entry name" value="HisK_dim/P_dom"/>
</dbReference>
<dbReference type="SUPFAM" id="SSF52172">
    <property type="entry name" value="CheY-like"/>
    <property type="match status" value="1"/>
</dbReference>
<dbReference type="InterPro" id="IPR005467">
    <property type="entry name" value="His_kinase_dom"/>
</dbReference>
<dbReference type="Pfam" id="PF00072">
    <property type="entry name" value="Response_reg"/>
    <property type="match status" value="1"/>
</dbReference>
<evidence type="ECO:0000259" key="8">
    <source>
        <dbReference type="PROSITE" id="PS50110"/>
    </source>
</evidence>
<dbReference type="InterPro" id="IPR011006">
    <property type="entry name" value="CheY-like_superfamily"/>
</dbReference>
<protein>
    <recommendedName>
        <fullName evidence="2">histidine kinase</fullName>
        <ecNumber evidence="2">2.7.13.3</ecNumber>
    </recommendedName>
</protein>
<dbReference type="CDD" id="cd00082">
    <property type="entry name" value="HisKA"/>
    <property type="match status" value="1"/>
</dbReference>
<evidence type="ECO:0000256" key="1">
    <source>
        <dbReference type="ARBA" id="ARBA00000085"/>
    </source>
</evidence>
<dbReference type="SMART" id="SM00387">
    <property type="entry name" value="HATPase_c"/>
    <property type="match status" value="1"/>
</dbReference>
<evidence type="ECO:0000256" key="3">
    <source>
        <dbReference type="ARBA" id="ARBA00022553"/>
    </source>
</evidence>
<evidence type="ECO:0000259" key="10">
    <source>
        <dbReference type="PROSITE" id="PS50113"/>
    </source>
</evidence>
<dbReference type="InterPro" id="IPR035965">
    <property type="entry name" value="PAS-like_dom_sf"/>
</dbReference>
<evidence type="ECO:0000256" key="2">
    <source>
        <dbReference type="ARBA" id="ARBA00012438"/>
    </source>
</evidence>
<accession>W9GU33</accession>
<dbReference type="CDD" id="cd18161">
    <property type="entry name" value="REC_hyHK_blue-like"/>
    <property type="match status" value="1"/>
</dbReference>
<sequence length="931" mass="102810">MRAHDWSTSPLGDPDTWPQALRTVVGLMLTSKFPMFVAWGPELGFLYNDPYAEILGAKHPQALGMPFHDIWAEIWPDISPLIDAAMAGEGTYRENLPLLMNRRGIDERTWFTFSYSPIRDEAGRVAGMFCACTETTQTVVAQHELRESERRFRNMADHAPVMMWVTDPKGYCTYLNSSWYKFTGQTTGEAEGFGWLDATHPDDKAEAERVFLEANAAGRPFRAEYRLRRADGAYRWAIDAAAPRFGSSGEFLGYVGSVVDIDDRRKAEEALKHQEERLRLAIDVGEIGEWDVDALTNTMFWPPRVKAMFGISPDVPVTLDDFHNGVHPDDREETRAAYESASDAHLRAPYDVEYRTIGKEDGVIRWVASKGRGLFDGEGRCTRIIGTAIDITSRKRTEQALHELNGTLERRVAEALAERKLLADLVEGTDAFVQVADVDFRWLAINKAAADEFERIFGVRPAVGRSMLDILQDRPEQRDAVRSVWARALAGEEFTEVGEFGDPERDRRFYEMKYNLLRDTEGRRIGAYQFTYDVTQRMEEQRRLADAEAALRQAQKMEAVGQLTGGIAHDFNNLLTGITGSLEMMQVRMAQGRAGDVDRYVTAAQGAAARAAALTHRLLAFSRRQTLAPKPTDARTLVAGMEELIQRSVGPAIEVETVNAAGLWSSLIDQSQLENAILNLCLNARDAMPDGGKIMIETGNRSLDRRGASERGLEPGQYISLCVSDTGTGMSPEIVAKVFEPFFTTKPIGMGTGLGLSMIYGFAKQSGGTVSIHSEVGRGSMVCIYLPRHAGPAESETTEADLAEAPRAEAGETVLVVDDEPTVRMLVAEVLSDLGYTPIEAGDGAAGLKIINSDMRIDLLVTDVGLPGGMNGRQVADAARQARPDLKVLFITGYAENAVLSHGHLDPGMHVMTKPFAMEALASRVKELINQ</sequence>
<dbReference type="EC" id="2.7.13.3" evidence="2"/>
<feature type="domain" description="Histidine kinase" evidence="7">
    <location>
        <begin position="566"/>
        <end position="790"/>
    </location>
</feature>
<dbReference type="PROSITE" id="PS50110">
    <property type="entry name" value="RESPONSE_REGULATORY"/>
    <property type="match status" value="1"/>
</dbReference>
<evidence type="ECO:0000259" key="7">
    <source>
        <dbReference type="PROSITE" id="PS50109"/>
    </source>
</evidence>
<feature type="domain" description="PAC" evidence="10">
    <location>
        <begin position="221"/>
        <end position="273"/>
    </location>
</feature>
<dbReference type="SMART" id="SM00091">
    <property type="entry name" value="PAS"/>
    <property type="match status" value="3"/>
</dbReference>
<dbReference type="CDD" id="cd00130">
    <property type="entry name" value="PAS"/>
    <property type="match status" value="2"/>
</dbReference>
<evidence type="ECO:0000256" key="6">
    <source>
        <dbReference type="PROSITE-ProRule" id="PRU00169"/>
    </source>
</evidence>
<feature type="modified residue" description="4-aspartylphosphate" evidence="6">
    <location>
        <position position="863"/>
    </location>
</feature>
<dbReference type="PATRIC" id="fig|1385369.3.peg.6812"/>
<dbReference type="Gene3D" id="3.40.50.2300">
    <property type="match status" value="1"/>
</dbReference>
<dbReference type="SUPFAM" id="SSF55874">
    <property type="entry name" value="ATPase domain of HSP90 chaperone/DNA topoisomerase II/histidine kinase"/>
    <property type="match status" value="1"/>
</dbReference>
<dbReference type="Pfam" id="PF02518">
    <property type="entry name" value="HATPase_c"/>
    <property type="match status" value="1"/>
</dbReference>
<dbReference type="Gene3D" id="1.10.287.130">
    <property type="match status" value="1"/>
</dbReference>
<dbReference type="InterPro" id="IPR036097">
    <property type="entry name" value="HisK_dim/P_sf"/>
</dbReference>
<name>W9GU33_9PROT</name>
<evidence type="ECO:0000313" key="11">
    <source>
        <dbReference type="EMBL" id="EWY36146.1"/>
    </source>
</evidence>
<proteinExistence type="predicted"/>
<dbReference type="Gene3D" id="3.30.565.10">
    <property type="entry name" value="Histidine kinase-like ATPase, C-terminal domain"/>
    <property type="match status" value="1"/>
</dbReference>
<dbReference type="InterPro" id="IPR052162">
    <property type="entry name" value="Sensor_kinase/Photoreceptor"/>
</dbReference>
<dbReference type="InterPro" id="IPR001789">
    <property type="entry name" value="Sig_transdc_resp-reg_receiver"/>
</dbReference>